<dbReference type="GO" id="GO:0008821">
    <property type="term" value="F:crossover junction DNA endonuclease activity"/>
    <property type="evidence" value="ECO:0007669"/>
    <property type="project" value="TreeGrafter"/>
</dbReference>
<keyword evidence="7" id="KW-0227">DNA damage</keyword>
<evidence type="ECO:0000256" key="5">
    <source>
        <dbReference type="ARBA" id="ARBA00022723"/>
    </source>
</evidence>
<feature type="domain" description="ERCC4" evidence="14">
    <location>
        <begin position="4"/>
        <end position="124"/>
    </location>
</feature>
<protein>
    <recommendedName>
        <fullName evidence="14">ERCC4 domain-containing protein</fullName>
    </recommendedName>
</protein>
<keyword evidence="5" id="KW-0479">Metal-binding</keyword>
<evidence type="ECO:0000256" key="13">
    <source>
        <dbReference type="ARBA" id="ARBA00023254"/>
    </source>
</evidence>
<dbReference type="InterPro" id="IPR033310">
    <property type="entry name" value="Mms4/EME1/EME2"/>
</dbReference>
<evidence type="ECO:0000256" key="8">
    <source>
        <dbReference type="ARBA" id="ARBA00022801"/>
    </source>
</evidence>
<dbReference type="GO" id="GO:0031573">
    <property type="term" value="P:mitotic intra-S DNA damage checkpoint signaling"/>
    <property type="evidence" value="ECO:0007669"/>
    <property type="project" value="TreeGrafter"/>
</dbReference>
<dbReference type="Proteomes" id="UP000092461">
    <property type="component" value="Unassembled WGS sequence"/>
</dbReference>
<evidence type="ECO:0000256" key="2">
    <source>
        <dbReference type="ARBA" id="ARBA00004123"/>
    </source>
</evidence>
<dbReference type="GO" id="GO:0003677">
    <property type="term" value="F:DNA binding"/>
    <property type="evidence" value="ECO:0007669"/>
    <property type="project" value="InterPro"/>
</dbReference>
<dbReference type="Pfam" id="PF02732">
    <property type="entry name" value="ERCC4"/>
    <property type="match status" value="1"/>
</dbReference>
<keyword evidence="16" id="KW-1185">Reference proteome</keyword>
<proteinExistence type="inferred from homology"/>
<evidence type="ECO:0000256" key="4">
    <source>
        <dbReference type="ARBA" id="ARBA00022722"/>
    </source>
</evidence>
<sequence>MQELSQADFRCEMKQQIVPMIITWTRRIPQEEPEAENFLLYIMQGQDMLDSIKGKEFMGRIESLRGLFPTQSVVLMIYGLKDCFRKSTRDVSRFDIEMALVEAQILHNCNHRLLESPADLAATVIQFCKSIAEGPFKKGEIEKALTEDCYFSNNSKDNVKIQNGVGYSRLWQEHLIKFPHVTLEVAQAISTEYPMPHLLMDALQTSADPENLLTNIPVRRSGGPLATQRKVGQELSKKIHKLYTTENPEEIL</sequence>
<dbReference type="GO" id="GO:0031297">
    <property type="term" value="P:replication fork processing"/>
    <property type="evidence" value="ECO:0007669"/>
    <property type="project" value="TreeGrafter"/>
</dbReference>
<evidence type="ECO:0000256" key="11">
    <source>
        <dbReference type="ARBA" id="ARBA00023204"/>
    </source>
</evidence>
<reference evidence="15" key="1">
    <citation type="submission" date="2020-05" db="UniProtKB">
        <authorList>
            <consortium name="EnsemblMetazoa"/>
        </authorList>
    </citation>
    <scope>IDENTIFICATION</scope>
    <source>
        <strain evidence="15">Jacobina</strain>
    </source>
</reference>
<dbReference type="AlphaFoldDB" id="A0A1B0C8C0"/>
<evidence type="ECO:0000256" key="9">
    <source>
        <dbReference type="ARBA" id="ARBA00022842"/>
    </source>
</evidence>
<evidence type="ECO:0000256" key="3">
    <source>
        <dbReference type="ARBA" id="ARBA00005313"/>
    </source>
</evidence>
<dbReference type="InterPro" id="IPR006166">
    <property type="entry name" value="ERCC4_domain"/>
</dbReference>
<comment type="cofactor">
    <cofactor evidence="1">
        <name>Mg(2+)</name>
        <dbReference type="ChEBI" id="CHEBI:18420"/>
    </cofactor>
</comment>
<accession>A0A1B0C8C0</accession>
<keyword evidence="10" id="KW-0233">DNA recombination</keyword>
<keyword evidence="8" id="KW-0378">Hydrolase</keyword>
<keyword evidence="6" id="KW-0255">Endonuclease</keyword>
<comment type="subcellular location">
    <subcellularLocation>
        <location evidence="2">Nucleus</location>
    </subcellularLocation>
</comment>
<dbReference type="EMBL" id="AJWK01000333">
    <property type="status" value="NOT_ANNOTATED_CDS"/>
    <property type="molecule type" value="Genomic_DNA"/>
</dbReference>
<name>A0A1B0C8C0_LUTLO</name>
<evidence type="ECO:0000256" key="7">
    <source>
        <dbReference type="ARBA" id="ARBA00022763"/>
    </source>
</evidence>
<evidence type="ECO:0000259" key="14">
    <source>
        <dbReference type="Pfam" id="PF02732"/>
    </source>
</evidence>
<comment type="similarity">
    <text evidence="3">Belongs to the EME1/MMS4 family.</text>
</comment>
<evidence type="ECO:0000256" key="6">
    <source>
        <dbReference type="ARBA" id="ARBA00022759"/>
    </source>
</evidence>
<keyword evidence="4" id="KW-0540">Nuclease</keyword>
<dbReference type="Gene3D" id="3.40.50.10130">
    <property type="match status" value="1"/>
</dbReference>
<evidence type="ECO:0000256" key="12">
    <source>
        <dbReference type="ARBA" id="ARBA00023242"/>
    </source>
</evidence>
<evidence type="ECO:0000313" key="15">
    <source>
        <dbReference type="EnsemblMetazoa" id="LLOJ000132-PA"/>
    </source>
</evidence>
<dbReference type="GO" id="GO:0000712">
    <property type="term" value="P:resolution of meiotic recombination intermediates"/>
    <property type="evidence" value="ECO:0007669"/>
    <property type="project" value="TreeGrafter"/>
</dbReference>
<dbReference type="VEuPathDB" id="VectorBase:LLONM1_009603"/>
<dbReference type="GO" id="GO:0046872">
    <property type="term" value="F:metal ion binding"/>
    <property type="evidence" value="ECO:0007669"/>
    <property type="project" value="UniProtKB-KW"/>
</dbReference>
<dbReference type="VEuPathDB" id="VectorBase:LLOJ000132"/>
<keyword evidence="13" id="KW-0469">Meiosis</keyword>
<evidence type="ECO:0000256" key="1">
    <source>
        <dbReference type="ARBA" id="ARBA00001946"/>
    </source>
</evidence>
<keyword evidence="9" id="KW-0460">Magnesium</keyword>
<dbReference type="PANTHER" id="PTHR21077:SF5">
    <property type="entry name" value="CROSSOVER JUNCTION ENDONUCLEASE MMS4"/>
    <property type="match status" value="1"/>
</dbReference>
<evidence type="ECO:0000256" key="10">
    <source>
        <dbReference type="ARBA" id="ARBA00023172"/>
    </source>
</evidence>
<dbReference type="PANTHER" id="PTHR21077">
    <property type="entry name" value="EME1 PROTEIN"/>
    <property type="match status" value="1"/>
</dbReference>
<dbReference type="EnsemblMetazoa" id="LLOJ000132-RA">
    <property type="protein sequence ID" value="LLOJ000132-PA"/>
    <property type="gene ID" value="LLOJ000132"/>
</dbReference>
<keyword evidence="12" id="KW-0539">Nucleus</keyword>
<organism evidence="15 16">
    <name type="scientific">Lutzomyia longipalpis</name>
    <name type="common">Sand fly</name>
    <dbReference type="NCBI Taxonomy" id="7200"/>
    <lineage>
        <taxon>Eukaryota</taxon>
        <taxon>Metazoa</taxon>
        <taxon>Ecdysozoa</taxon>
        <taxon>Arthropoda</taxon>
        <taxon>Hexapoda</taxon>
        <taxon>Insecta</taxon>
        <taxon>Pterygota</taxon>
        <taxon>Neoptera</taxon>
        <taxon>Endopterygota</taxon>
        <taxon>Diptera</taxon>
        <taxon>Nematocera</taxon>
        <taxon>Psychodoidea</taxon>
        <taxon>Psychodidae</taxon>
        <taxon>Lutzomyia</taxon>
        <taxon>Lutzomyia</taxon>
    </lineage>
</organism>
<evidence type="ECO:0000313" key="16">
    <source>
        <dbReference type="Proteomes" id="UP000092461"/>
    </source>
</evidence>
<dbReference type="Gene3D" id="1.10.150.670">
    <property type="entry name" value="Crossover junction endonuclease EME1, DNA-binding domain"/>
    <property type="match status" value="1"/>
</dbReference>
<dbReference type="GO" id="GO:0048476">
    <property type="term" value="C:Holliday junction resolvase complex"/>
    <property type="evidence" value="ECO:0007669"/>
    <property type="project" value="InterPro"/>
</dbReference>
<dbReference type="GO" id="GO:0005634">
    <property type="term" value="C:nucleus"/>
    <property type="evidence" value="ECO:0007669"/>
    <property type="project" value="UniProtKB-SubCell"/>
</dbReference>
<dbReference type="Pfam" id="PF21292">
    <property type="entry name" value="EME1-MUS81_C"/>
    <property type="match status" value="1"/>
</dbReference>
<dbReference type="InterPro" id="IPR042530">
    <property type="entry name" value="EME1/EME2_C"/>
</dbReference>
<dbReference type="GO" id="GO:0006302">
    <property type="term" value="P:double-strand break repair"/>
    <property type="evidence" value="ECO:0007669"/>
    <property type="project" value="TreeGrafter"/>
</dbReference>
<keyword evidence="11" id="KW-0234">DNA repair</keyword>